<dbReference type="RefSeq" id="WP_189642250.1">
    <property type="nucleotide sequence ID" value="NZ_BNAL01000005.1"/>
</dbReference>
<sequence>MLRTTALFLAALLTLAACAPQPEPQATSQPQVEAAPIPAAPGAEPSQEAQATGPAEAVAAAPLAEPEVAPPPAPKTERVEGNLTCTARLAHQSVSGNVVVPTGANCQLFESAVDGSVVLERGSAITLSATQVGGSVQGEEVYDLVIEGGRVKGSVSLKAGQTARVTDAAVDGNLEFSAQQGNVDVSGNRVGGNLRCEGNAGVSGQNNEVKGNRTGQCAGL</sequence>
<accession>A0ABQ3JZI8</accession>
<feature type="region of interest" description="Disordered" evidence="1">
    <location>
        <begin position="22"/>
        <end position="58"/>
    </location>
</feature>
<comment type="caution">
    <text evidence="3">The sequence shown here is derived from an EMBL/GenBank/DDBJ whole genome shotgun (WGS) entry which is preliminary data.</text>
</comment>
<organism evidence="3 4">
    <name type="scientific">Deinococcus piscis</name>
    <dbReference type="NCBI Taxonomy" id="394230"/>
    <lineage>
        <taxon>Bacteria</taxon>
        <taxon>Thermotogati</taxon>
        <taxon>Deinococcota</taxon>
        <taxon>Deinococci</taxon>
        <taxon>Deinococcales</taxon>
        <taxon>Deinococcaceae</taxon>
        <taxon>Deinococcus</taxon>
    </lineage>
</organism>
<proteinExistence type="predicted"/>
<dbReference type="PROSITE" id="PS51257">
    <property type="entry name" value="PROKAR_LIPOPROTEIN"/>
    <property type="match status" value="1"/>
</dbReference>
<feature type="chain" id="PRO_5047124953" description="DUF3060 domain-containing protein" evidence="2">
    <location>
        <begin position="20"/>
        <end position="220"/>
    </location>
</feature>
<feature type="compositionally biased region" description="Low complexity" evidence="1">
    <location>
        <begin position="33"/>
        <end position="45"/>
    </location>
</feature>
<keyword evidence="4" id="KW-1185">Reference proteome</keyword>
<evidence type="ECO:0008006" key="5">
    <source>
        <dbReference type="Google" id="ProtNLM"/>
    </source>
</evidence>
<dbReference type="Proteomes" id="UP000632154">
    <property type="component" value="Unassembled WGS sequence"/>
</dbReference>
<name>A0ABQ3JZI8_9DEIO</name>
<evidence type="ECO:0000313" key="4">
    <source>
        <dbReference type="Proteomes" id="UP000632154"/>
    </source>
</evidence>
<evidence type="ECO:0000256" key="1">
    <source>
        <dbReference type="SAM" id="MobiDB-lite"/>
    </source>
</evidence>
<gene>
    <name evidence="3" type="ORF">GCM10017783_06540</name>
</gene>
<feature type="signal peptide" evidence="2">
    <location>
        <begin position="1"/>
        <end position="19"/>
    </location>
</feature>
<reference evidence="4" key="1">
    <citation type="journal article" date="2019" name="Int. J. Syst. Evol. Microbiol.">
        <title>The Global Catalogue of Microorganisms (GCM) 10K type strain sequencing project: providing services to taxonomists for standard genome sequencing and annotation.</title>
        <authorList>
            <consortium name="The Broad Institute Genomics Platform"/>
            <consortium name="The Broad Institute Genome Sequencing Center for Infectious Disease"/>
            <person name="Wu L."/>
            <person name="Ma J."/>
        </authorList>
    </citation>
    <scope>NUCLEOTIDE SEQUENCE [LARGE SCALE GENOMIC DNA]</scope>
    <source>
        <strain evidence="4">CGMCC 1.18439</strain>
    </source>
</reference>
<keyword evidence="2" id="KW-0732">Signal</keyword>
<evidence type="ECO:0000313" key="3">
    <source>
        <dbReference type="EMBL" id="GHF97381.1"/>
    </source>
</evidence>
<dbReference type="EMBL" id="BNAL01000005">
    <property type="protein sequence ID" value="GHF97381.1"/>
    <property type="molecule type" value="Genomic_DNA"/>
</dbReference>
<evidence type="ECO:0000256" key="2">
    <source>
        <dbReference type="SAM" id="SignalP"/>
    </source>
</evidence>
<protein>
    <recommendedName>
        <fullName evidence="5">DUF3060 domain-containing protein</fullName>
    </recommendedName>
</protein>